<dbReference type="GO" id="GO:0017000">
    <property type="term" value="P:antibiotic biosynthetic process"/>
    <property type="evidence" value="ECO:0007669"/>
    <property type="project" value="UniProtKB-ARBA"/>
</dbReference>
<dbReference type="SUPFAM" id="SSF53756">
    <property type="entry name" value="UDP-Glycosyltransferase/glycogen phosphorylase"/>
    <property type="match status" value="1"/>
</dbReference>
<reference evidence="6 7" key="1">
    <citation type="submission" date="2018-03" db="EMBL/GenBank/DDBJ databases">
        <title>Genomic Encyclopedia of Archaeal and Bacterial Type Strains, Phase II (KMG-II): from individual species to whole genera.</title>
        <authorList>
            <person name="Goeker M."/>
        </authorList>
    </citation>
    <scope>NUCLEOTIDE SEQUENCE [LARGE SCALE GENOMIC DNA]</scope>
    <source>
        <strain evidence="6 7">DSM 45312</strain>
    </source>
</reference>
<accession>A0A2P8C865</accession>
<evidence type="ECO:0000256" key="2">
    <source>
        <dbReference type="ARBA" id="ARBA00022676"/>
    </source>
</evidence>
<protein>
    <submittedName>
        <fullName evidence="6">L-2-deoxyfucosyltransferase/glycosyltransferase DesVII</fullName>
    </submittedName>
</protein>
<evidence type="ECO:0000259" key="4">
    <source>
        <dbReference type="Pfam" id="PF06722"/>
    </source>
</evidence>
<dbReference type="EMBL" id="PYGA01000049">
    <property type="protein sequence ID" value="PSK81164.1"/>
    <property type="molecule type" value="Genomic_DNA"/>
</dbReference>
<dbReference type="InterPro" id="IPR002213">
    <property type="entry name" value="UDP_glucos_trans"/>
</dbReference>
<dbReference type="GO" id="GO:0008194">
    <property type="term" value="F:UDP-glycosyltransferase activity"/>
    <property type="evidence" value="ECO:0007669"/>
    <property type="project" value="InterPro"/>
</dbReference>
<dbReference type="InterPro" id="IPR048284">
    <property type="entry name" value="EryCIII-like_N"/>
</dbReference>
<dbReference type="OrthoDB" id="5488434at2"/>
<dbReference type="InterPro" id="IPR010610">
    <property type="entry name" value="EryCIII-like_C"/>
</dbReference>
<feature type="domain" description="Erythromycin biosynthesis protein CIII-like C-terminal" evidence="4">
    <location>
        <begin position="271"/>
        <end position="415"/>
    </location>
</feature>
<evidence type="ECO:0000259" key="5">
    <source>
        <dbReference type="Pfam" id="PF21036"/>
    </source>
</evidence>
<evidence type="ECO:0000313" key="6">
    <source>
        <dbReference type="EMBL" id="PSK81164.1"/>
    </source>
</evidence>
<dbReference type="PANTHER" id="PTHR48050">
    <property type="entry name" value="STEROL 3-BETA-GLUCOSYLTRANSFERASE"/>
    <property type="match status" value="1"/>
</dbReference>
<sequence>MRVVLTHHAATAHLNLMVPLGWALKAAGHEVVVAAQPDIMAAVANTGLVGYPVGQEAKIAERLAALPVEETFFGSGFDLTESRPEVLTQEYIRGCLAAFASPQALDLITDESMYDELVDFCRSWKPDLIIWDSITYPGPVAAKACGAAHVRMTIGRDHWARLWEKFTEPKDKTPGFVDPIETWLSEKLERYGLEFDESLILGQATIDMMPEWARFPLRQNCLPIRYIPYNSSATVPEWLISEAPDRPRVCLTMGVSFMEMWGGSTSLALNEMFDSVKDLDLDLICLLDPSLLPDGVSAPDNVRFPGFVPLDFLLKSCSAVIFHGGTGTFGTALANGVPQLIIPTDPRFDERGLAEKVAESGIGLKILPEDFTPSRFREALIRLIGEPSFAENARVKQKDLMDDPRPNHVVHQLEYMAGREKTTNPIASGMAG</sequence>
<dbReference type="Gene3D" id="3.40.50.2000">
    <property type="entry name" value="Glycogen Phosphorylase B"/>
    <property type="match status" value="2"/>
</dbReference>
<evidence type="ECO:0000313" key="7">
    <source>
        <dbReference type="Proteomes" id="UP000240542"/>
    </source>
</evidence>
<gene>
    <name evidence="6" type="ORF">CLV63_1499</name>
</gene>
<keyword evidence="2 6" id="KW-0328">Glycosyltransferase</keyword>
<dbReference type="PANTHER" id="PTHR48050:SF13">
    <property type="entry name" value="STEROL 3-BETA-GLUCOSYLTRANSFERASE UGT80A2"/>
    <property type="match status" value="1"/>
</dbReference>
<dbReference type="RefSeq" id="WP_106587122.1">
    <property type="nucleotide sequence ID" value="NZ_PYGA01000049.1"/>
</dbReference>
<dbReference type="Pfam" id="PF06722">
    <property type="entry name" value="EryCIII-like_C"/>
    <property type="match status" value="1"/>
</dbReference>
<proteinExistence type="inferred from homology"/>
<evidence type="ECO:0000256" key="3">
    <source>
        <dbReference type="ARBA" id="ARBA00022679"/>
    </source>
</evidence>
<organism evidence="6 7">
    <name type="scientific">Murinocardiopsis flavida</name>
    <dbReference type="NCBI Taxonomy" id="645275"/>
    <lineage>
        <taxon>Bacteria</taxon>
        <taxon>Bacillati</taxon>
        <taxon>Actinomycetota</taxon>
        <taxon>Actinomycetes</taxon>
        <taxon>Streptosporangiales</taxon>
        <taxon>Nocardiopsidaceae</taxon>
        <taxon>Murinocardiopsis</taxon>
    </lineage>
</organism>
<comment type="caution">
    <text evidence="6">The sequence shown here is derived from an EMBL/GenBank/DDBJ whole genome shotgun (WGS) entry which is preliminary data.</text>
</comment>
<dbReference type="Proteomes" id="UP000240542">
    <property type="component" value="Unassembled WGS sequence"/>
</dbReference>
<evidence type="ECO:0000256" key="1">
    <source>
        <dbReference type="ARBA" id="ARBA00006962"/>
    </source>
</evidence>
<name>A0A2P8C865_9ACTN</name>
<dbReference type="InterPro" id="IPR050426">
    <property type="entry name" value="Glycosyltransferase_28"/>
</dbReference>
<keyword evidence="7" id="KW-1185">Reference proteome</keyword>
<dbReference type="GO" id="GO:0016758">
    <property type="term" value="F:hexosyltransferase activity"/>
    <property type="evidence" value="ECO:0007669"/>
    <property type="project" value="UniProtKB-ARBA"/>
</dbReference>
<keyword evidence="3 6" id="KW-0808">Transferase</keyword>
<feature type="domain" description="Erythromycin biosynthesis protein CIII-like N-terminal" evidence="5">
    <location>
        <begin position="22"/>
        <end position="254"/>
    </location>
</feature>
<dbReference type="CDD" id="cd03784">
    <property type="entry name" value="GT1_Gtf-like"/>
    <property type="match status" value="1"/>
</dbReference>
<comment type="similarity">
    <text evidence="1">Belongs to the glycosyltransferase 28 family.</text>
</comment>
<dbReference type="AlphaFoldDB" id="A0A2P8C865"/>
<dbReference type="Pfam" id="PF21036">
    <property type="entry name" value="EryCIII-like_N"/>
    <property type="match status" value="1"/>
</dbReference>